<dbReference type="InterPro" id="IPR006439">
    <property type="entry name" value="HAD-SF_hydro_IA"/>
</dbReference>
<feature type="active site" description="Nucleophile" evidence="6">
    <location>
        <position position="13"/>
    </location>
</feature>
<name>D6Y181_BACIE</name>
<feature type="binding site" evidence="8">
    <location>
        <position position="15"/>
    </location>
    <ligand>
        <name>Mg(2+)</name>
        <dbReference type="ChEBI" id="CHEBI:18420"/>
    </ligand>
</feature>
<dbReference type="SFLD" id="SFLDS00003">
    <property type="entry name" value="Haloacid_Dehalogenase"/>
    <property type="match status" value="1"/>
</dbReference>
<gene>
    <name evidence="9" type="ordered locus">Bsel_1171</name>
</gene>
<evidence type="ECO:0000256" key="1">
    <source>
        <dbReference type="ARBA" id="ARBA00006696"/>
    </source>
</evidence>
<dbReference type="InterPro" id="IPR036412">
    <property type="entry name" value="HAD-like_sf"/>
</dbReference>
<dbReference type="RefSeq" id="WP_013172109.1">
    <property type="nucleotide sequence ID" value="NC_014219.1"/>
</dbReference>
<evidence type="ECO:0000256" key="8">
    <source>
        <dbReference type="PIRSR" id="PIRSR000915-3"/>
    </source>
</evidence>
<dbReference type="GO" id="GO:0046872">
    <property type="term" value="F:metal ion binding"/>
    <property type="evidence" value="ECO:0007669"/>
    <property type="project" value="UniProtKB-KW"/>
</dbReference>
<dbReference type="STRING" id="439292.Bsel_1171"/>
<sequence length="258" mass="27834">MTEAKAYKGYLIDLDGTMYRGSEKIPAASRFVKKLADRGIPYLFVTNNSSRTPAQVAEKLVAMDIPATDAHVFTTSMATAQYIHETYGEAKVYMIGEEGLEQALKDRALTLTDEDADAVVIGLDREITYEKLAKACLNVRSGAAFLSTNGDVAIPTERGLLPGNGSLTSVVKVSTGTDPLFIGKPESIIVNQALEVLGTSKEETVMVGDNYETDIMAGINAGMDTLMVHTGVTPKSALPEKPVKPTYSFDTLDDWQVI</sequence>
<dbReference type="Pfam" id="PF13242">
    <property type="entry name" value="Hydrolase_like"/>
    <property type="match status" value="1"/>
</dbReference>
<dbReference type="EC" id="3.1.3.-" evidence="5"/>
<evidence type="ECO:0000256" key="2">
    <source>
        <dbReference type="ARBA" id="ARBA00022723"/>
    </source>
</evidence>
<keyword evidence="3 9" id="KW-0378">Hydrolase</keyword>
<dbReference type="InterPro" id="IPR006354">
    <property type="entry name" value="HAD-SF_hydro_IIA_hyp1"/>
</dbReference>
<dbReference type="FunFam" id="3.40.50.1000:FF:000053">
    <property type="entry name" value="TIGR01457 family HAD hydrolase"/>
    <property type="match status" value="1"/>
</dbReference>
<evidence type="ECO:0000313" key="10">
    <source>
        <dbReference type="Proteomes" id="UP000000271"/>
    </source>
</evidence>
<dbReference type="NCBIfam" id="TIGR01457">
    <property type="entry name" value="HAD-SF-IIA-hyp2"/>
    <property type="match status" value="1"/>
</dbReference>
<dbReference type="HOGENOM" id="CLU_043473_1_1_9"/>
<dbReference type="GO" id="GO:0016791">
    <property type="term" value="F:phosphatase activity"/>
    <property type="evidence" value="ECO:0007669"/>
    <property type="project" value="TreeGrafter"/>
</dbReference>
<dbReference type="PANTHER" id="PTHR19288:SF46">
    <property type="entry name" value="HALOACID DEHALOGENASE-LIKE HYDROLASE DOMAIN-CONTAINING PROTEIN 2"/>
    <property type="match status" value="1"/>
</dbReference>
<dbReference type="NCBIfam" id="TIGR01460">
    <property type="entry name" value="HAD-SF-IIA"/>
    <property type="match status" value="1"/>
</dbReference>
<dbReference type="eggNOG" id="COG0647">
    <property type="taxonomic scope" value="Bacteria"/>
</dbReference>
<dbReference type="Gene3D" id="3.40.50.1000">
    <property type="entry name" value="HAD superfamily/HAD-like"/>
    <property type="match status" value="2"/>
</dbReference>
<reference evidence="9" key="1">
    <citation type="submission" date="2009-10" db="EMBL/GenBank/DDBJ databases">
        <title>Complete sequence of Bacillus selenitireducens MLS10.</title>
        <authorList>
            <consortium name="US DOE Joint Genome Institute"/>
            <person name="Lucas S."/>
            <person name="Copeland A."/>
            <person name="Lapidus A."/>
            <person name="Glavina del Rio T."/>
            <person name="Dalin E."/>
            <person name="Tice H."/>
            <person name="Bruce D."/>
            <person name="Goodwin L."/>
            <person name="Pitluck S."/>
            <person name="Sims D."/>
            <person name="Brettin T."/>
            <person name="Detter J.C."/>
            <person name="Han C."/>
            <person name="Larimer F."/>
            <person name="Land M."/>
            <person name="Hauser L."/>
            <person name="Kyrpides N."/>
            <person name="Ovchinnikova G."/>
            <person name="Stolz J."/>
        </authorList>
    </citation>
    <scope>NUCLEOTIDE SEQUENCE [LARGE SCALE GENOMIC DNA]</scope>
    <source>
        <strain evidence="9">MLS10</strain>
    </source>
</reference>
<accession>D6Y181</accession>
<feature type="binding site" evidence="8">
    <location>
        <position position="209"/>
    </location>
    <ligand>
        <name>Mg(2+)</name>
        <dbReference type="ChEBI" id="CHEBI:18420"/>
    </ligand>
</feature>
<dbReference type="KEGG" id="bse:Bsel_1171"/>
<evidence type="ECO:0000256" key="3">
    <source>
        <dbReference type="ARBA" id="ARBA00022801"/>
    </source>
</evidence>
<dbReference type="SFLD" id="SFLDG01139">
    <property type="entry name" value="C2.A:_Pyridoxal_Phosphate_Phos"/>
    <property type="match status" value="1"/>
</dbReference>
<dbReference type="SUPFAM" id="SSF56784">
    <property type="entry name" value="HAD-like"/>
    <property type="match status" value="1"/>
</dbReference>
<protein>
    <recommendedName>
        <fullName evidence="5">Acid sugar phosphatase</fullName>
        <ecNumber evidence="5">3.1.3.-</ecNumber>
    </recommendedName>
</protein>
<dbReference type="GO" id="GO:0005737">
    <property type="term" value="C:cytoplasm"/>
    <property type="evidence" value="ECO:0007669"/>
    <property type="project" value="TreeGrafter"/>
</dbReference>
<comment type="cofactor">
    <cofactor evidence="8">
        <name>Mg(2+)</name>
        <dbReference type="ChEBI" id="CHEBI:18420"/>
    </cofactor>
    <text evidence="8">Divalent metal ions. Mg(2+) is the most effective.</text>
</comment>
<feature type="binding site" evidence="7">
    <location>
        <position position="184"/>
    </location>
    <ligand>
        <name>substrate</name>
    </ligand>
</feature>
<dbReference type="CDD" id="cd07530">
    <property type="entry name" value="HAD_Pase_UmpH-like"/>
    <property type="match status" value="1"/>
</dbReference>
<dbReference type="NCBIfam" id="TIGR01549">
    <property type="entry name" value="HAD-SF-IA-v1"/>
    <property type="match status" value="1"/>
</dbReference>
<dbReference type="OrthoDB" id="9810449at2"/>
<comment type="function">
    <text evidence="5">Catalyzes the dephosphorylation of 2-6 carbon acid sugars in vitro.</text>
</comment>
<dbReference type="InterPro" id="IPR023214">
    <property type="entry name" value="HAD_sf"/>
</dbReference>
<dbReference type="AlphaFoldDB" id="D6Y181"/>
<feature type="active site" description="Proton donor" evidence="6">
    <location>
        <position position="15"/>
    </location>
</feature>
<feature type="binding site" evidence="8">
    <location>
        <position position="13"/>
    </location>
    <ligand>
        <name>Mg(2+)</name>
        <dbReference type="ChEBI" id="CHEBI:18420"/>
    </ligand>
</feature>
<keyword evidence="2 5" id="KW-0479">Metal-binding</keyword>
<dbReference type="InterPro" id="IPR006357">
    <property type="entry name" value="HAD-SF_hydro_IIA"/>
</dbReference>
<proteinExistence type="inferred from homology"/>
<evidence type="ECO:0000256" key="6">
    <source>
        <dbReference type="PIRSR" id="PIRSR000915-1"/>
    </source>
</evidence>
<evidence type="ECO:0000256" key="5">
    <source>
        <dbReference type="PIRNR" id="PIRNR000915"/>
    </source>
</evidence>
<evidence type="ECO:0000256" key="7">
    <source>
        <dbReference type="PIRSR" id="PIRSR000915-2"/>
    </source>
</evidence>
<keyword evidence="10" id="KW-1185">Reference proteome</keyword>
<evidence type="ECO:0000313" key="9">
    <source>
        <dbReference type="EMBL" id="ADH98685.1"/>
    </source>
</evidence>
<dbReference type="PIRSF" id="PIRSF000915">
    <property type="entry name" value="PGP-type_phosphatase"/>
    <property type="match status" value="1"/>
</dbReference>
<dbReference type="Proteomes" id="UP000000271">
    <property type="component" value="Chromosome"/>
</dbReference>
<evidence type="ECO:0000256" key="4">
    <source>
        <dbReference type="ARBA" id="ARBA00022842"/>
    </source>
</evidence>
<dbReference type="EMBL" id="CP001791">
    <property type="protein sequence ID" value="ADH98685.1"/>
    <property type="molecule type" value="Genomic_DNA"/>
</dbReference>
<dbReference type="PANTHER" id="PTHR19288">
    <property type="entry name" value="4-NITROPHENYLPHOSPHATASE-RELATED"/>
    <property type="match status" value="1"/>
</dbReference>
<keyword evidence="4 5" id="KW-0460">Magnesium</keyword>
<comment type="similarity">
    <text evidence="1 5">Belongs to the HAD-like hydrolase superfamily. NagD family.</text>
</comment>
<organism evidence="9 10">
    <name type="scientific">Bacillus selenitireducens (strain ATCC 700615 / DSM 15326 / MLS10)</name>
    <dbReference type="NCBI Taxonomy" id="439292"/>
    <lineage>
        <taxon>Bacteria</taxon>
        <taxon>Bacillati</taxon>
        <taxon>Bacillota</taxon>
        <taxon>Bacilli</taxon>
        <taxon>Bacillales</taxon>
        <taxon>Bacillaceae</taxon>
        <taxon>Salisediminibacterium</taxon>
    </lineage>
</organism>
<dbReference type="Pfam" id="PF13344">
    <property type="entry name" value="Hydrolase_6"/>
    <property type="match status" value="1"/>
</dbReference>